<evidence type="ECO:0000256" key="9">
    <source>
        <dbReference type="ARBA" id="ARBA00022801"/>
    </source>
</evidence>
<accession>A0A501PB79</accession>
<dbReference type="InterPro" id="IPR023170">
    <property type="entry name" value="HhH_base_excis_C"/>
</dbReference>
<dbReference type="EC" id="3.2.2.31" evidence="4 14"/>
<dbReference type="GO" id="GO:0006284">
    <property type="term" value="P:base-excision repair"/>
    <property type="evidence" value="ECO:0007669"/>
    <property type="project" value="UniProtKB-UniRule"/>
</dbReference>
<evidence type="ECO:0000256" key="2">
    <source>
        <dbReference type="ARBA" id="ARBA00002933"/>
    </source>
</evidence>
<keyword evidence="10 14" id="KW-0408">Iron</keyword>
<evidence type="ECO:0000256" key="3">
    <source>
        <dbReference type="ARBA" id="ARBA00008343"/>
    </source>
</evidence>
<gene>
    <name evidence="16" type="primary">mutY</name>
    <name evidence="16" type="ORF">FIV46_16255</name>
</gene>
<protein>
    <recommendedName>
        <fullName evidence="5 14">Adenine DNA glycosylase</fullName>
        <ecNumber evidence="4 14">3.2.2.31</ecNumber>
    </recommendedName>
</protein>
<evidence type="ECO:0000256" key="1">
    <source>
        <dbReference type="ARBA" id="ARBA00000843"/>
    </source>
</evidence>
<keyword evidence="11" id="KW-0411">Iron-sulfur</keyword>
<dbReference type="InterPro" id="IPR011257">
    <property type="entry name" value="DNA_glycosylase"/>
</dbReference>
<keyword evidence="8 14" id="KW-0227">DNA damage</keyword>
<dbReference type="Proteomes" id="UP000319148">
    <property type="component" value="Unassembled WGS sequence"/>
</dbReference>
<evidence type="ECO:0000313" key="16">
    <source>
        <dbReference type="EMBL" id="TPD57659.1"/>
    </source>
</evidence>
<comment type="similarity">
    <text evidence="3 14">Belongs to the Nth/MutY family.</text>
</comment>
<dbReference type="CDD" id="cd03431">
    <property type="entry name" value="NUDIX_DNA_Glycosylase_C-MutY"/>
    <property type="match status" value="1"/>
</dbReference>
<dbReference type="InterPro" id="IPR000445">
    <property type="entry name" value="HhH_motif"/>
</dbReference>
<keyword evidence="6" id="KW-0004">4Fe-4S</keyword>
<name>A0A501PB79_9PROT</name>
<evidence type="ECO:0000259" key="15">
    <source>
        <dbReference type="SMART" id="SM00478"/>
    </source>
</evidence>
<dbReference type="InterPro" id="IPR044298">
    <property type="entry name" value="MIG/MutY"/>
</dbReference>
<dbReference type="SUPFAM" id="SSF55811">
    <property type="entry name" value="Nudix"/>
    <property type="match status" value="1"/>
</dbReference>
<dbReference type="Pfam" id="PF14815">
    <property type="entry name" value="NUDIX_4"/>
    <property type="match status" value="1"/>
</dbReference>
<sequence>MFGVVTVAEKDRLVEQGEDLADSLLDWYDGNARTLPWRTSPQDKADGLKPDPYEVWLSEIMLQQTTVATVIPYFEKFIAKWPTVTALADAELDDVLVDWAGLGYYARARNLYKCAQFVRDELDGVFPETSEELRKLPGIGPYTAAAIAAIVHDEAATVVDGNVERVMARLFNVDTPLPDVRPELRDLAEALTPSHRPGDYAQAVMDLGATICTPKALKCDGRCPWQDFCISAKAGTSEELPKRLKKAAKPTRRGFAFWGEYNNHVWLRRRPEEGLLGGMMEVPSSDWVPSNSWDNFPPPQVPIIANWREMPGLVTHTFTHFHLELKVIRLELEEMINLQEGVWAPLDRLDEFALPTVMKKIVEHVRAPVLDL</sequence>
<feature type="domain" description="HhH-GPD" evidence="15">
    <location>
        <begin position="61"/>
        <end position="210"/>
    </location>
</feature>
<dbReference type="GO" id="GO:0006298">
    <property type="term" value="P:mismatch repair"/>
    <property type="evidence" value="ECO:0007669"/>
    <property type="project" value="TreeGrafter"/>
</dbReference>
<evidence type="ECO:0000256" key="5">
    <source>
        <dbReference type="ARBA" id="ARBA00022023"/>
    </source>
</evidence>
<keyword evidence="13 14" id="KW-0326">Glycosidase</keyword>
<reference evidence="17" key="1">
    <citation type="submission" date="2019-06" db="EMBL/GenBank/DDBJ databases">
        <title>The complete genome of Emcibacter congregatus ZYLT.</title>
        <authorList>
            <person name="Zhao Z."/>
        </authorList>
    </citation>
    <scope>NUCLEOTIDE SEQUENCE [LARGE SCALE GENOMIC DNA]</scope>
    <source>
        <strain evidence="17">MCCC 1A06723</strain>
    </source>
</reference>
<dbReference type="Pfam" id="PF00633">
    <property type="entry name" value="HHH"/>
    <property type="match status" value="1"/>
</dbReference>
<dbReference type="GO" id="GO:0000701">
    <property type="term" value="F:purine-specific mismatch base pair DNA N-glycosylase activity"/>
    <property type="evidence" value="ECO:0007669"/>
    <property type="project" value="UniProtKB-EC"/>
</dbReference>
<keyword evidence="12" id="KW-0234">DNA repair</keyword>
<dbReference type="GO" id="GO:0046872">
    <property type="term" value="F:metal ion binding"/>
    <property type="evidence" value="ECO:0007669"/>
    <property type="project" value="UniProtKB-UniRule"/>
</dbReference>
<keyword evidence="17" id="KW-1185">Reference proteome</keyword>
<dbReference type="SMART" id="SM00478">
    <property type="entry name" value="ENDO3c"/>
    <property type="match status" value="1"/>
</dbReference>
<keyword evidence="9" id="KW-0378">Hydrolase</keyword>
<comment type="function">
    <text evidence="2">Adenine glycosylase active on G-A mispairs. MutY also corrects error-prone DNA synthesis past GO lesions which are due to the oxidatively damaged form of guanine: 7,8-dihydro-8-oxoguanine (8-oxo-dGTP).</text>
</comment>
<dbReference type="Gene3D" id="1.10.1670.10">
    <property type="entry name" value="Helix-hairpin-Helix base-excision DNA repair enzymes (C-terminal)"/>
    <property type="match status" value="1"/>
</dbReference>
<dbReference type="CDD" id="cd00056">
    <property type="entry name" value="ENDO3c"/>
    <property type="match status" value="1"/>
</dbReference>
<dbReference type="GO" id="GO:0035485">
    <property type="term" value="F:adenine/guanine mispair binding"/>
    <property type="evidence" value="ECO:0007669"/>
    <property type="project" value="TreeGrafter"/>
</dbReference>
<proteinExistence type="inferred from homology"/>
<evidence type="ECO:0000256" key="14">
    <source>
        <dbReference type="RuleBase" id="RU365096"/>
    </source>
</evidence>
<comment type="catalytic activity">
    <reaction evidence="1 14">
        <text>Hydrolyzes free adenine bases from 7,8-dihydro-8-oxoguanine:adenine mismatched double-stranded DNA, leaving an apurinic site.</text>
        <dbReference type="EC" id="3.2.2.31"/>
    </reaction>
</comment>
<keyword evidence="7" id="KW-0479">Metal-binding</keyword>
<dbReference type="InterPro" id="IPR005760">
    <property type="entry name" value="A/G_AdeGlyc_MutY"/>
</dbReference>
<dbReference type="EMBL" id="VFIY01000018">
    <property type="protein sequence ID" value="TPD57659.1"/>
    <property type="molecule type" value="Genomic_DNA"/>
</dbReference>
<comment type="caution">
    <text evidence="16">The sequence shown here is derived from an EMBL/GenBank/DDBJ whole genome shotgun (WGS) entry which is preliminary data.</text>
</comment>
<comment type="cofactor">
    <cofactor evidence="14">
        <name>[4Fe-4S] cluster</name>
        <dbReference type="ChEBI" id="CHEBI:49883"/>
    </cofactor>
    <text evidence="14">Binds 1 [4Fe-4S] cluster.</text>
</comment>
<evidence type="ECO:0000256" key="7">
    <source>
        <dbReference type="ARBA" id="ARBA00022723"/>
    </source>
</evidence>
<evidence type="ECO:0000256" key="6">
    <source>
        <dbReference type="ARBA" id="ARBA00022485"/>
    </source>
</evidence>
<dbReference type="Gene3D" id="3.90.79.10">
    <property type="entry name" value="Nucleoside Triphosphate Pyrophosphohydrolase"/>
    <property type="match status" value="1"/>
</dbReference>
<dbReference type="SUPFAM" id="SSF48150">
    <property type="entry name" value="DNA-glycosylase"/>
    <property type="match status" value="1"/>
</dbReference>
<dbReference type="GO" id="GO:0034039">
    <property type="term" value="F:8-oxo-7,8-dihydroguanine DNA N-glycosylase activity"/>
    <property type="evidence" value="ECO:0007669"/>
    <property type="project" value="TreeGrafter"/>
</dbReference>
<dbReference type="InterPro" id="IPR015797">
    <property type="entry name" value="NUDIX_hydrolase-like_dom_sf"/>
</dbReference>
<organism evidence="16 17">
    <name type="scientific">Emcibacter nanhaiensis</name>
    <dbReference type="NCBI Taxonomy" id="1505037"/>
    <lineage>
        <taxon>Bacteria</taxon>
        <taxon>Pseudomonadati</taxon>
        <taxon>Pseudomonadota</taxon>
        <taxon>Alphaproteobacteria</taxon>
        <taxon>Emcibacterales</taxon>
        <taxon>Emcibacteraceae</taxon>
        <taxon>Emcibacter</taxon>
    </lineage>
</organism>
<dbReference type="InterPro" id="IPR003265">
    <property type="entry name" value="HhH-GPD_domain"/>
</dbReference>
<dbReference type="Gene3D" id="1.10.340.30">
    <property type="entry name" value="Hypothetical protein, domain 2"/>
    <property type="match status" value="1"/>
</dbReference>
<evidence type="ECO:0000256" key="13">
    <source>
        <dbReference type="ARBA" id="ARBA00023295"/>
    </source>
</evidence>
<evidence type="ECO:0000256" key="10">
    <source>
        <dbReference type="ARBA" id="ARBA00023004"/>
    </source>
</evidence>
<dbReference type="Pfam" id="PF00730">
    <property type="entry name" value="HhH-GPD"/>
    <property type="match status" value="1"/>
</dbReference>
<dbReference type="GO" id="GO:0051539">
    <property type="term" value="F:4 iron, 4 sulfur cluster binding"/>
    <property type="evidence" value="ECO:0007669"/>
    <property type="project" value="UniProtKB-UniRule"/>
</dbReference>
<dbReference type="AlphaFoldDB" id="A0A501PB79"/>
<dbReference type="OrthoDB" id="9802365at2"/>
<dbReference type="GO" id="GO:0032357">
    <property type="term" value="F:oxidized purine DNA binding"/>
    <property type="evidence" value="ECO:0007669"/>
    <property type="project" value="TreeGrafter"/>
</dbReference>
<evidence type="ECO:0000256" key="11">
    <source>
        <dbReference type="ARBA" id="ARBA00023014"/>
    </source>
</evidence>
<dbReference type="InterPro" id="IPR029119">
    <property type="entry name" value="MutY_C"/>
</dbReference>
<dbReference type="PANTHER" id="PTHR42944">
    <property type="entry name" value="ADENINE DNA GLYCOSYLASE"/>
    <property type="match status" value="1"/>
</dbReference>
<dbReference type="FunFam" id="1.10.340.30:FF:000002">
    <property type="entry name" value="Adenine DNA glycosylase"/>
    <property type="match status" value="1"/>
</dbReference>
<dbReference type="PANTHER" id="PTHR42944:SF1">
    <property type="entry name" value="ADENINE DNA GLYCOSYLASE"/>
    <property type="match status" value="1"/>
</dbReference>
<evidence type="ECO:0000256" key="12">
    <source>
        <dbReference type="ARBA" id="ARBA00023204"/>
    </source>
</evidence>
<evidence type="ECO:0000256" key="4">
    <source>
        <dbReference type="ARBA" id="ARBA00012045"/>
    </source>
</evidence>
<evidence type="ECO:0000313" key="17">
    <source>
        <dbReference type="Proteomes" id="UP000319148"/>
    </source>
</evidence>
<dbReference type="RefSeq" id="WP_139941974.1">
    <property type="nucleotide sequence ID" value="NZ_JBHSYP010000005.1"/>
</dbReference>
<dbReference type="NCBIfam" id="TIGR01084">
    <property type="entry name" value="mutY"/>
    <property type="match status" value="1"/>
</dbReference>
<evidence type="ECO:0000256" key="8">
    <source>
        <dbReference type="ARBA" id="ARBA00022763"/>
    </source>
</evidence>